<dbReference type="InterPro" id="IPR018060">
    <property type="entry name" value="HTH_AraC"/>
</dbReference>
<dbReference type="SUPFAM" id="SSF51215">
    <property type="entry name" value="Regulatory protein AraC"/>
    <property type="match status" value="1"/>
</dbReference>
<dbReference type="Pfam" id="PF12833">
    <property type="entry name" value="HTH_18"/>
    <property type="match status" value="1"/>
</dbReference>
<dbReference type="PROSITE" id="PS01124">
    <property type="entry name" value="HTH_ARAC_FAMILY_2"/>
    <property type="match status" value="1"/>
</dbReference>
<reference evidence="5 6" key="1">
    <citation type="submission" date="2023-01" db="EMBL/GenBank/DDBJ databases">
        <title>Genome sequence resource and annotation of Enterobacter ludwigii, an economically important pathogen of seedling wilt with strawberry.</title>
        <authorList>
            <person name="Xie Y."/>
        </authorList>
    </citation>
    <scope>NUCLEOTIDE SEQUENCE [LARGE SCALE GENOMIC DNA]</scope>
    <source>
        <strain evidence="5 6">CM-TZ4</strain>
    </source>
</reference>
<dbReference type="Proteomes" id="UP001210538">
    <property type="component" value="Chromosome"/>
</dbReference>
<dbReference type="PANTHER" id="PTHR43280:SF28">
    <property type="entry name" value="HTH-TYPE TRANSCRIPTIONAL ACTIVATOR RHAS"/>
    <property type="match status" value="1"/>
</dbReference>
<evidence type="ECO:0000256" key="3">
    <source>
        <dbReference type="ARBA" id="ARBA00023163"/>
    </source>
</evidence>
<dbReference type="InterPro" id="IPR009057">
    <property type="entry name" value="Homeodomain-like_sf"/>
</dbReference>
<dbReference type="InterPro" id="IPR037923">
    <property type="entry name" value="HTH-like"/>
</dbReference>
<dbReference type="PANTHER" id="PTHR43280">
    <property type="entry name" value="ARAC-FAMILY TRANSCRIPTIONAL REGULATOR"/>
    <property type="match status" value="1"/>
</dbReference>
<accession>A0AAX3LG04</accession>
<evidence type="ECO:0000313" key="5">
    <source>
        <dbReference type="EMBL" id="WCE14461.1"/>
    </source>
</evidence>
<gene>
    <name evidence="5" type="ORF">PHA72_06150</name>
</gene>
<dbReference type="Gene3D" id="2.60.120.10">
    <property type="entry name" value="Jelly Rolls"/>
    <property type="match status" value="1"/>
</dbReference>
<organism evidence="5 6">
    <name type="scientific">Enterobacter ludwigii</name>
    <dbReference type="NCBI Taxonomy" id="299767"/>
    <lineage>
        <taxon>Bacteria</taxon>
        <taxon>Pseudomonadati</taxon>
        <taxon>Pseudomonadota</taxon>
        <taxon>Gammaproteobacteria</taxon>
        <taxon>Enterobacterales</taxon>
        <taxon>Enterobacteriaceae</taxon>
        <taxon>Enterobacter</taxon>
        <taxon>Enterobacter cloacae complex</taxon>
    </lineage>
</organism>
<feature type="domain" description="HTH araC/xylS-type" evidence="4">
    <location>
        <begin position="179"/>
        <end position="280"/>
    </location>
</feature>
<keyword evidence="3" id="KW-0804">Transcription</keyword>
<dbReference type="Gene3D" id="1.10.10.60">
    <property type="entry name" value="Homeodomain-like"/>
    <property type="match status" value="2"/>
</dbReference>
<evidence type="ECO:0000259" key="4">
    <source>
        <dbReference type="PROSITE" id="PS01124"/>
    </source>
</evidence>
<dbReference type="GO" id="GO:0003700">
    <property type="term" value="F:DNA-binding transcription factor activity"/>
    <property type="evidence" value="ECO:0007669"/>
    <property type="project" value="InterPro"/>
</dbReference>
<evidence type="ECO:0000256" key="1">
    <source>
        <dbReference type="ARBA" id="ARBA00023015"/>
    </source>
</evidence>
<dbReference type="EMBL" id="CP116347">
    <property type="protein sequence ID" value="WCE14461.1"/>
    <property type="molecule type" value="Genomic_DNA"/>
</dbReference>
<dbReference type="SUPFAM" id="SSF46689">
    <property type="entry name" value="Homeodomain-like"/>
    <property type="match status" value="2"/>
</dbReference>
<keyword evidence="6" id="KW-1185">Reference proteome</keyword>
<dbReference type="SMART" id="SM00342">
    <property type="entry name" value="HTH_ARAC"/>
    <property type="match status" value="1"/>
</dbReference>
<sequence length="299" mass="34814">MSNSDHYFERIETMAGTDYLLRAGEGVPEKGVYIRPHVHLEHEIMWFRRASGYFCIGSEKFPVTDGTLVFVSSMTLHDMELAYTSDHERYLLQYNDAAIYRLKFPLPTCKQNTGFIMQPDASAVARIQFLFEWLTEQHQQLCTQNEIDPVMLLLLNTVLSQARFTETLSVRREQHNTFSNIIDFVVQIERDRDFTLSLTQAAERCRLSPAHFSRTFKKIMHVSFKDYLVRKMVARAAELLRNTRLSVTEIAHQCEFTDSAYFCFRFRKTMGVTPGAFRAASRSTKQLSTRHDPFHEPEI</sequence>
<dbReference type="AlphaFoldDB" id="A0AAX3LG04"/>
<keyword evidence="1" id="KW-0805">Transcription regulation</keyword>
<dbReference type="RefSeq" id="WP_020885084.1">
    <property type="nucleotide sequence ID" value="NZ_ATCK01000061.1"/>
</dbReference>
<dbReference type="GO" id="GO:0043565">
    <property type="term" value="F:sequence-specific DNA binding"/>
    <property type="evidence" value="ECO:0007669"/>
    <property type="project" value="InterPro"/>
</dbReference>
<dbReference type="InterPro" id="IPR014710">
    <property type="entry name" value="RmlC-like_jellyroll"/>
</dbReference>
<proteinExistence type="predicted"/>
<evidence type="ECO:0000256" key="2">
    <source>
        <dbReference type="ARBA" id="ARBA00023125"/>
    </source>
</evidence>
<keyword evidence="2" id="KW-0238">DNA-binding</keyword>
<name>A0AAX3LG04_9ENTR</name>
<evidence type="ECO:0000313" key="6">
    <source>
        <dbReference type="Proteomes" id="UP001210538"/>
    </source>
</evidence>
<protein>
    <submittedName>
        <fullName evidence="5">AraC family transcriptional regulator</fullName>
    </submittedName>
</protein>